<protein>
    <submittedName>
        <fullName evidence="1">HTH-type transcriptional regulator / antitoxin HigA</fullName>
    </submittedName>
</protein>
<dbReference type="RefSeq" id="WP_092682551.1">
    <property type="nucleotide sequence ID" value="NZ_FODT01000003.1"/>
</dbReference>
<dbReference type="OrthoDB" id="9796786at2"/>
<accession>A0A1H8Q507</accession>
<evidence type="ECO:0000313" key="2">
    <source>
        <dbReference type="Proteomes" id="UP000199615"/>
    </source>
</evidence>
<organism evidence="1 2">
    <name type="scientific">Rhodopseudomonas pseudopalustris</name>
    <dbReference type="NCBI Taxonomy" id="1513892"/>
    <lineage>
        <taxon>Bacteria</taxon>
        <taxon>Pseudomonadati</taxon>
        <taxon>Pseudomonadota</taxon>
        <taxon>Alphaproteobacteria</taxon>
        <taxon>Hyphomicrobiales</taxon>
        <taxon>Nitrobacteraceae</taxon>
        <taxon>Rhodopseudomonas</taxon>
    </lineage>
</organism>
<dbReference type="PANTHER" id="PTHR40455">
    <property type="entry name" value="ANTITOXIN HIGA"/>
    <property type="match status" value="1"/>
</dbReference>
<gene>
    <name evidence="1" type="ORF">SAMN05444123_10349</name>
</gene>
<dbReference type="PANTHER" id="PTHR40455:SF1">
    <property type="entry name" value="ANTITOXIN HIGA"/>
    <property type="match status" value="1"/>
</dbReference>
<dbReference type="InterPro" id="IPR010982">
    <property type="entry name" value="Lambda_DNA-bd_dom_sf"/>
</dbReference>
<dbReference type="EMBL" id="FODT01000003">
    <property type="protein sequence ID" value="SEO48997.1"/>
    <property type="molecule type" value="Genomic_DNA"/>
</dbReference>
<evidence type="ECO:0000313" key="1">
    <source>
        <dbReference type="EMBL" id="SEO48997.1"/>
    </source>
</evidence>
<name>A0A1H8Q507_9BRAD</name>
<dbReference type="GO" id="GO:0006355">
    <property type="term" value="P:regulation of DNA-templated transcription"/>
    <property type="evidence" value="ECO:0007669"/>
    <property type="project" value="InterPro"/>
</dbReference>
<dbReference type="AlphaFoldDB" id="A0A1H8Q507"/>
<sequence>MDVLPIKSQRDYRRVLKEIETLMGARRNTSEGDRLDVLVTLVEAWERKHYPFDLPDAVEAIRYHMEQSGLEPRDLIPYIGSRNRVHEVLNRKRGLTLPMIRKLHQGLGIPAESLIKGASEAA</sequence>
<proteinExistence type="predicted"/>
<dbReference type="Proteomes" id="UP000199615">
    <property type="component" value="Unassembled WGS sequence"/>
</dbReference>
<dbReference type="InterPro" id="IPR039060">
    <property type="entry name" value="Antitox_HigA"/>
</dbReference>
<dbReference type="GO" id="GO:0001046">
    <property type="term" value="F:core promoter sequence-specific DNA binding"/>
    <property type="evidence" value="ECO:0007669"/>
    <property type="project" value="TreeGrafter"/>
</dbReference>
<reference evidence="2" key="1">
    <citation type="submission" date="2016-10" db="EMBL/GenBank/DDBJ databases">
        <authorList>
            <person name="Varghese N."/>
            <person name="Submissions S."/>
        </authorList>
    </citation>
    <scope>NUCLEOTIDE SEQUENCE [LARGE SCALE GENOMIC DNA]</scope>
    <source>
        <strain evidence="2">DSM 123</strain>
    </source>
</reference>
<keyword evidence="2" id="KW-1185">Reference proteome</keyword>
<dbReference type="Gene3D" id="1.10.260.40">
    <property type="entry name" value="lambda repressor-like DNA-binding domains"/>
    <property type="match status" value="1"/>
</dbReference>